<name>A7HP21_PARL1</name>
<feature type="compositionally biased region" description="Basic and acidic residues" evidence="1">
    <location>
        <begin position="60"/>
        <end position="77"/>
    </location>
</feature>
<dbReference type="RefSeq" id="WP_011994945.1">
    <property type="nucleotide sequence ID" value="NC_009719.1"/>
</dbReference>
<evidence type="ECO:0000259" key="2">
    <source>
        <dbReference type="PROSITE" id="PS51724"/>
    </source>
</evidence>
<evidence type="ECO:0000256" key="1">
    <source>
        <dbReference type="SAM" id="MobiDB-lite"/>
    </source>
</evidence>
<dbReference type="KEGG" id="pla:Plav_0031"/>
<reference evidence="3 4" key="1">
    <citation type="journal article" date="2011" name="Stand. Genomic Sci.">
        <title>Complete genome sequence of Parvibaculum lavamentivorans type strain (DS-1(T)).</title>
        <authorList>
            <person name="Schleheck D."/>
            <person name="Weiss M."/>
            <person name="Pitluck S."/>
            <person name="Bruce D."/>
            <person name="Land M.L."/>
            <person name="Han S."/>
            <person name="Saunders E."/>
            <person name="Tapia R."/>
            <person name="Detter C."/>
            <person name="Brettin T."/>
            <person name="Han J."/>
            <person name="Woyke T."/>
            <person name="Goodwin L."/>
            <person name="Pennacchio L."/>
            <person name="Nolan M."/>
            <person name="Cook A.M."/>
            <person name="Kjelleberg S."/>
            <person name="Thomas T."/>
        </authorList>
    </citation>
    <scope>NUCLEOTIDE SEQUENCE [LARGE SCALE GENOMIC DNA]</scope>
    <source>
        <strain evidence="4">DS-1 / DSM 13023 / NCIMB 13966</strain>
    </source>
</reference>
<feature type="compositionally biased region" description="Low complexity" evidence="1">
    <location>
        <begin position="196"/>
        <end position="249"/>
    </location>
</feature>
<protein>
    <submittedName>
        <fullName evidence="3">Sporulation domain protein</fullName>
    </submittedName>
</protein>
<dbReference type="SUPFAM" id="SSF110997">
    <property type="entry name" value="Sporulation related repeat"/>
    <property type="match status" value="1"/>
</dbReference>
<dbReference type="eggNOG" id="COG3115">
    <property type="taxonomic scope" value="Bacteria"/>
</dbReference>
<dbReference type="GO" id="GO:0042834">
    <property type="term" value="F:peptidoglycan binding"/>
    <property type="evidence" value="ECO:0007669"/>
    <property type="project" value="InterPro"/>
</dbReference>
<keyword evidence="4" id="KW-1185">Reference proteome</keyword>
<feature type="compositionally biased region" description="Low complexity" evidence="1">
    <location>
        <begin position="133"/>
        <end position="159"/>
    </location>
</feature>
<feature type="region of interest" description="Disordered" evidence="1">
    <location>
        <begin position="1"/>
        <end position="89"/>
    </location>
</feature>
<feature type="region of interest" description="Disordered" evidence="1">
    <location>
        <begin position="175"/>
        <end position="249"/>
    </location>
</feature>
<proteinExistence type="predicted"/>
<evidence type="ECO:0000313" key="4">
    <source>
        <dbReference type="Proteomes" id="UP000006377"/>
    </source>
</evidence>
<gene>
    <name evidence="3" type="ordered locus">Plav_0031</name>
</gene>
<dbReference type="Proteomes" id="UP000006377">
    <property type="component" value="Chromosome"/>
</dbReference>
<sequence length="334" mass="33646">MSKKPASLTSDLLARKGDAGPSSVDPISRVTLSPGRQPHLSGIGVNSGPSQGLYASPATERPEMHGMDEDERPRPPEPEIIYTPEEEEGGGRARLIAGAFVGIALLGGVLVALSLNEGDRGVAPVSPAITAAPEAAAPAQTAQAPQQTPQQAEAPGATPDEATVPDVAADLRPAAPEAAAPEASPPASAGVEVREAPAAQAPQSIVPPAAAPQQAAPEADVPQSRAAEPAAAPEPAPVQAATPAPAAAPASGGAWLVQIMALRDEAGAKSAWAALQKKHPSLLGNHALDVERADLGDKGVYYRVRAAGFETKSAAQSTCASLKSAGQDCLVKSR</sequence>
<evidence type="ECO:0000313" key="3">
    <source>
        <dbReference type="EMBL" id="ABS61654.1"/>
    </source>
</evidence>
<dbReference type="AlphaFoldDB" id="A7HP21"/>
<accession>A7HP21</accession>
<feature type="domain" description="SPOR" evidence="2">
    <location>
        <begin position="249"/>
        <end position="334"/>
    </location>
</feature>
<dbReference type="STRING" id="402881.Plav_0031"/>
<feature type="region of interest" description="Disordered" evidence="1">
    <location>
        <begin position="133"/>
        <end position="163"/>
    </location>
</feature>
<dbReference type="OrthoDB" id="7338235at2"/>
<dbReference type="Pfam" id="PF05036">
    <property type="entry name" value="SPOR"/>
    <property type="match status" value="1"/>
</dbReference>
<dbReference type="InterPro" id="IPR007730">
    <property type="entry name" value="SPOR-like_dom"/>
</dbReference>
<dbReference type="InterPro" id="IPR036680">
    <property type="entry name" value="SPOR-like_sf"/>
</dbReference>
<dbReference type="HOGENOM" id="CLU_076011_0_0_5"/>
<feature type="compositionally biased region" description="Low complexity" evidence="1">
    <location>
        <begin position="175"/>
        <end position="189"/>
    </location>
</feature>
<organism evidence="3 4">
    <name type="scientific">Parvibaculum lavamentivorans (strain DS-1 / DSM 13023 / NCIMB 13966)</name>
    <dbReference type="NCBI Taxonomy" id="402881"/>
    <lineage>
        <taxon>Bacteria</taxon>
        <taxon>Pseudomonadati</taxon>
        <taxon>Pseudomonadota</taxon>
        <taxon>Alphaproteobacteria</taxon>
        <taxon>Hyphomicrobiales</taxon>
        <taxon>Parvibaculaceae</taxon>
        <taxon>Parvibaculum</taxon>
    </lineage>
</organism>
<dbReference type="Gene3D" id="3.30.70.1070">
    <property type="entry name" value="Sporulation related repeat"/>
    <property type="match status" value="1"/>
</dbReference>
<dbReference type="PROSITE" id="PS51724">
    <property type="entry name" value="SPOR"/>
    <property type="match status" value="1"/>
</dbReference>
<dbReference type="EMBL" id="CP000774">
    <property type="protein sequence ID" value="ABS61654.1"/>
    <property type="molecule type" value="Genomic_DNA"/>
</dbReference>